<keyword evidence="7" id="KW-1278">Translocase</keyword>
<dbReference type="Gene3D" id="3.40.50.300">
    <property type="entry name" value="P-loop containing nucleotide triphosphate hydrolases"/>
    <property type="match status" value="2"/>
</dbReference>
<accession>A0ABV9FAT6</accession>
<evidence type="ECO:0000256" key="7">
    <source>
        <dbReference type="ARBA" id="ARBA00022967"/>
    </source>
</evidence>
<dbReference type="Pfam" id="PF00005">
    <property type="entry name" value="ABC_tran"/>
    <property type="match status" value="2"/>
</dbReference>
<feature type="domain" description="ABC transporter" evidence="9">
    <location>
        <begin position="10"/>
        <end position="249"/>
    </location>
</feature>
<keyword evidence="8" id="KW-0472">Membrane</keyword>
<dbReference type="PANTHER" id="PTHR43790:SF3">
    <property type="entry name" value="D-ALLOSE IMPORT ATP-BINDING PROTEIN ALSA-RELATED"/>
    <property type="match status" value="1"/>
</dbReference>
<evidence type="ECO:0000313" key="11">
    <source>
        <dbReference type="Proteomes" id="UP001596028"/>
    </source>
</evidence>
<dbReference type="InterPro" id="IPR003593">
    <property type="entry name" value="AAA+_ATPase"/>
</dbReference>
<keyword evidence="6 10" id="KW-0067">ATP-binding</keyword>
<reference evidence="11" key="1">
    <citation type="journal article" date="2019" name="Int. J. Syst. Evol. Microbiol.">
        <title>The Global Catalogue of Microorganisms (GCM) 10K type strain sequencing project: providing services to taxonomists for standard genome sequencing and annotation.</title>
        <authorList>
            <consortium name="The Broad Institute Genomics Platform"/>
            <consortium name="The Broad Institute Genome Sequencing Center for Infectious Disease"/>
            <person name="Wu L."/>
            <person name="Ma J."/>
        </authorList>
    </citation>
    <scope>NUCLEOTIDE SEQUENCE [LARGE SCALE GENOMIC DNA]</scope>
    <source>
        <strain evidence="11">CCUG 49571</strain>
    </source>
</reference>
<keyword evidence="4" id="KW-0677">Repeat</keyword>
<sequence>MAAVEQASALNMINISKSFAGVQALKKVDFNVRGGEIHALLGANGAGKSTLMKILSGAYETDEGTIETGGGSHVFRTPAEAKKAGIHCVYQEVDTSLVAHLSVSENIFLDRLSAPGERAWLRWGQLHEEAGKVLERVGLALSPRTLVRDLTLSEKQLVLIARLFAENAKFVILDEPTAPLSLEEAERLFGIMEGLKAAGIGVIFISHRLPEVFRICDRITVMRDGQRVLTEDRANIDVSGVVRAMLGRSFEEEYPKQEVEIGEPVLQVQGLQSGRRVRGVDLEVRRGEIVAVVGLVGAGKTELSRVLFGADKADGGSVRVDGKPANLSSPADAVQSGIALVPEERRKEGILVRESVLHNLSVPLLKSISRLGFLSGSAERGYADRQIADLGIKTPTVTQLTAFLSGGNQQKVAIGKWIGTEADVYLFDEPTKGVDVGAKSDIFRIIGRLAQEGKGILYLTCEFAEALGLADRILVMCDGTIVKSFHRGEATQEDLLYYASAGREELA</sequence>
<dbReference type="InterPro" id="IPR017871">
    <property type="entry name" value="ABC_transporter-like_CS"/>
</dbReference>
<keyword evidence="5" id="KW-0547">Nucleotide-binding</keyword>
<dbReference type="PROSITE" id="PS00211">
    <property type="entry name" value="ABC_TRANSPORTER_1"/>
    <property type="match status" value="1"/>
</dbReference>
<keyword evidence="1" id="KW-0813">Transport</keyword>
<evidence type="ECO:0000256" key="3">
    <source>
        <dbReference type="ARBA" id="ARBA00022597"/>
    </source>
</evidence>
<proteinExistence type="predicted"/>
<feature type="domain" description="ABC transporter" evidence="9">
    <location>
        <begin position="259"/>
        <end position="503"/>
    </location>
</feature>
<dbReference type="GO" id="GO:0005524">
    <property type="term" value="F:ATP binding"/>
    <property type="evidence" value="ECO:0007669"/>
    <property type="project" value="UniProtKB-KW"/>
</dbReference>
<evidence type="ECO:0000259" key="9">
    <source>
        <dbReference type="PROSITE" id="PS50893"/>
    </source>
</evidence>
<evidence type="ECO:0000256" key="1">
    <source>
        <dbReference type="ARBA" id="ARBA00022448"/>
    </source>
</evidence>
<dbReference type="Proteomes" id="UP001596028">
    <property type="component" value="Unassembled WGS sequence"/>
</dbReference>
<dbReference type="CDD" id="cd03215">
    <property type="entry name" value="ABC_Carb_Monos_II"/>
    <property type="match status" value="1"/>
</dbReference>
<evidence type="ECO:0000256" key="2">
    <source>
        <dbReference type="ARBA" id="ARBA00022475"/>
    </source>
</evidence>
<keyword evidence="11" id="KW-1185">Reference proteome</keyword>
<comment type="caution">
    <text evidence="10">The sequence shown here is derived from an EMBL/GenBank/DDBJ whole genome shotgun (WGS) entry which is preliminary data.</text>
</comment>
<evidence type="ECO:0000256" key="8">
    <source>
        <dbReference type="ARBA" id="ARBA00023136"/>
    </source>
</evidence>
<dbReference type="InterPro" id="IPR050107">
    <property type="entry name" value="ABC_carbohydrate_import_ATPase"/>
</dbReference>
<dbReference type="InterPro" id="IPR027417">
    <property type="entry name" value="P-loop_NTPase"/>
</dbReference>
<evidence type="ECO:0000313" key="10">
    <source>
        <dbReference type="EMBL" id="MFC4599085.1"/>
    </source>
</evidence>
<dbReference type="SUPFAM" id="SSF52540">
    <property type="entry name" value="P-loop containing nucleoside triphosphate hydrolases"/>
    <property type="match status" value="2"/>
</dbReference>
<dbReference type="SMART" id="SM00382">
    <property type="entry name" value="AAA"/>
    <property type="match status" value="2"/>
</dbReference>
<keyword evidence="2" id="KW-1003">Cell membrane</keyword>
<dbReference type="InterPro" id="IPR003439">
    <property type="entry name" value="ABC_transporter-like_ATP-bd"/>
</dbReference>
<protein>
    <submittedName>
        <fullName evidence="10">Sugar ABC transporter ATP-binding protein</fullName>
    </submittedName>
</protein>
<dbReference type="EMBL" id="JBHSEP010000008">
    <property type="protein sequence ID" value="MFC4599085.1"/>
    <property type="molecule type" value="Genomic_DNA"/>
</dbReference>
<dbReference type="CDD" id="cd03216">
    <property type="entry name" value="ABC_Carb_Monos_I"/>
    <property type="match status" value="1"/>
</dbReference>
<keyword evidence="3" id="KW-0762">Sugar transport</keyword>
<dbReference type="PANTHER" id="PTHR43790">
    <property type="entry name" value="CARBOHYDRATE TRANSPORT ATP-BINDING PROTEIN MG119-RELATED"/>
    <property type="match status" value="1"/>
</dbReference>
<dbReference type="RefSeq" id="WP_378096214.1">
    <property type="nucleotide sequence ID" value="NZ_JBHSEP010000008.1"/>
</dbReference>
<organism evidence="10 11">
    <name type="scientific">Cohnella hongkongensis</name>
    <dbReference type="NCBI Taxonomy" id="178337"/>
    <lineage>
        <taxon>Bacteria</taxon>
        <taxon>Bacillati</taxon>
        <taxon>Bacillota</taxon>
        <taxon>Bacilli</taxon>
        <taxon>Bacillales</taxon>
        <taxon>Paenibacillaceae</taxon>
        <taxon>Cohnella</taxon>
    </lineage>
</organism>
<evidence type="ECO:0000256" key="5">
    <source>
        <dbReference type="ARBA" id="ARBA00022741"/>
    </source>
</evidence>
<dbReference type="PROSITE" id="PS50893">
    <property type="entry name" value="ABC_TRANSPORTER_2"/>
    <property type="match status" value="2"/>
</dbReference>
<name>A0ABV9FAT6_9BACL</name>
<evidence type="ECO:0000256" key="6">
    <source>
        <dbReference type="ARBA" id="ARBA00022840"/>
    </source>
</evidence>
<evidence type="ECO:0000256" key="4">
    <source>
        <dbReference type="ARBA" id="ARBA00022737"/>
    </source>
</evidence>
<gene>
    <name evidence="10" type="ORF">ACFO3S_12615</name>
</gene>